<dbReference type="Gene3D" id="3.40.50.300">
    <property type="entry name" value="P-loop containing nucleotide triphosphate hydrolases"/>
    <property type="match status" value="1"/>
</dbReference>
<dbReference type="PANTHER" id="PTHR43553">
    <property type="entry name" value="HEAVY METAL TRANSPORTER"/>
    <property type="match status" value="1"/>
</dbReference>
<evidence type="ECO:0000259" key="5">
    <source>
        <dbReference type="PROSITE" id="PS50893"/>
    </source>
</evidence>
<evidence type="ECO:0000313" key="7">
    <source>
        <dbReference type="Proteomes" id="UP000641514"/>
    </source>
</evidence>
<dbReference type="CDD" id="cd03225">
    <property type="entry name" value="ABC_cobalt_CbiO_domain1"/>
    <property type="match status" value="1"/>
</dbReference>
<evidence type="ECO:0000256" key="1">
    <source>
        <dbReference type="ARBA" id="ARBA00005417"/>
    </source>
</evidence>
<dbReference type="SUPFAM" id="SSF52540">
    <property type="entry name" value="P-loop containing nucleoside triphosphate hydrolases"/>
    <property type="match status" value="1"/>
</dbReference>
<name>A0A916U1Z8_9ACTN</name>
<dbReference type="InterPro" id="IPR003439">
    <property type="entry name" value="ABC_transporter-like_ATP-bd"/>
</dbReference>
<dbReference type="InterPro" id="IPR027417">
    <property type="entry name" value="P-loop_NTPase"/>
</dbReference>
<dbReference type="InterPro" id="IPR003593">
    <property type="entry name" value="AAA+_ATPase"/>
</dbReference>
<keyword evidence="2" id="KW-0813">Transport</keyword>
<evidence type="ECO:0000256" key="3">
    <source>
        <dbReference type="ARBA" id="ARBA00022741"/>
    </source>
</evidence>
<gene>
    <name evidence="6" type="ORF">GCM10011410_05770</name>
</gene>
<feature type="domain" description="ABC transporter" evidence="5">
    <location>
        <begin position="4"/>
        <end position="230"/>
    </location>
</feature>
<dbReference type="GO" id="GO:0043190">
    <property type="term" value="C:ATP-binding cassette (ABC) transporter complex"/>
    <property type="evidence" value="ECO:0007669"/>
    <property type="project" value="TreeGrafter"/>
</dbReference>
<dbReference type="AlphaFoldDB" id="A0A916U1Z8"/>
<comment type="similarity">
    <text evidence="1">Belongs to the ABC transporter superfamily.</text>
</comment>
<comment type="caution">
    <text evidence="6">The sequence shown here is derived from an EMBL/GenBank/DDBJ whole genome shotgun (WGS) entry which is preliminary data.</text>
</comment>
<evidence type="ECO:0000256" key="2">
    <source>
        <dbReference type="ARBA" id="ARBA00022448"/>
    </source>
</evidence>
<dbReference type="GO" id="GO:0005524">
    <property type="term" value="F:ATP binding"/>
    <property type="evidence" value="ECO:0007669"/>
    <property type="project" value="UniProtKB-KW"/>
</dbReference>
<dbReference type="PANTHER" id="PTHR43553:SF24">
    <property type="entry name" value="ENERGY-COUPLING FACTOR TRANSPORTER ATP-BINDING PROTEIN ECFA1"/>
    <property type="match status" value="1"/>
</dbReference>
<keyword evidence="7" id="KW-1185">Reference proteome</keyword>
<dbReference type="PROSITE" id="PS50893">
    <property type="entry name" value="ABC_TRANSPORTER_2"/>
    <property type="match status" value="1"/>
</dbReference>
<evidence type="ECO:0000313" key="6">
    <source>
        <dbReference type="EMBL" id="GGC56183.1"/>
    </source>
</evidence>
<sequence>MAVIELDRVTVTQPGSVNERTILGPVTVTLREQRIALIGPNGAGKSTFARLLNGLAQPTSGSVRIDGLNTRKDGAEIRRAVGFLFSDPAAQLVMPTVVEDVALSLRRRKLRKAERRAHALELLAQFGLDHLADVSVHSLSGGQRQLLAITSTLAAEPKIIVADEPTTLLDLRNSRQVGNLLLTLPQQVILVTHDLDLAARCDRALVVDESRVVYDGPAAEAVNYYRALAV</sequence>
<dbReference type="InterPro" id="IPR015856">
    <property type="entry name" value="ABC_transpr_CbiO/EcfA_su"/>
</dbReference>
<reference evidence="6" key="2">
    <citation type="submission" date="2020-09" db="EMBL/GenBank/DDBJ databases">
        <authorList>
            <person name="Sun Q."/>
            <person name="Zhou Y."/>
        </authorList>
    </citation>
    <scope>NUCLEOTIDE SEQUENCE</scope>
    <source>
        <strain evidence="6">CGMCC 1.15478</strain>
    </source>
</reference>
<dbReference type="RefSeq" id="WP_188670474.1">
    <property type="nucleotide sequence ID" value="NZ_BMJH01000001.1"/>
</dbReference>
<proteinExistence type="inferred from homology"/>
<dbReference type="Proteomes" id="UP000641514">
    <property type="component" value="Unassembled WGS sequence"/>
</dbReference>
<reference evidence="6" key="1">
    <citation type="journal article" date="2014" name="Int. J. Syst. Evol. Microbiol.">
        <title>Complete genome sequence of Corynebacterium casei LMG S-19264T (=DSM 44701T), isolated from a smear-ripened cheese.</title>
        <authorList>
            <consortium name="US DOE Joint Genome Institute (JGI-PGF)"/>
            <person name="Walter F."/>
            <person name="Albersmeier A."/>
            <person name="Kalinowski J."/>
            <person name="Ruckert C."/>
        </authorList>
    </citation>
    <scope>NUCLEOTIDE SEQUENCE</scope>
    <source>
        <strain evidence="6">CGMCC 1.15478</strain>
    </source>
</reference>
<keyword evidence="4 6" id="KW-0067">ATP-binding</keyword>
<dbReference type="Pfam" id="PF00005">
    <property type="entry name" value="ABC_tran"/>
    <property type="match status" value="1"/>
</dbReference>
<dbReference type="InterPro" id="IPR050095">
    <property type="entry name" value="ECF_ABC_transporter_ATP-bd"/>
</dbReference>
<keyword evidence="3" id="KW-0547">Nucleotide-binding</keyword>
<organism evidence="6 7">
    <name type="scientific">Hoyosella rhizosphaerae</name>
    <dbReference type="NCBI Taxonomy" id="1755582"/>
    <lineage>
        <taxon>Bacteria</taxon>
        <taxon>Bacillati</taxon>
        <taxon>Actinomycetota</taxon>
        <taxon>Actinomycetes</taxon>
        <taxon>Mycobacteriales</taxon>
        <taxon>Hoyosellaceae</taxon>
        <taxon>Hoyosella</taxon>
    </lineage>
</organism>
<accession>A0A916U1Z8</accession>
<dbReference type="GO" id="GO:0016887">
    <property type="term" value="F:ATP hydrolysis activity"/>
    <property type="evidence" value="ECO:0007669"/>
    <property type="project" value="InterPro"/>
</dbReference>
<protein>
    <submittedName>
        <fullName evidence="6">ABC transporter ATP-binding protein</fullName>
    </submittedName>
</protein>
<dbReference type="GO" id="GO:0042626">
    <property type="term" value="F:ATPase-coupled transmembrane transporter activity"/>
    <property type="evidence" value="ECO:0007669"/>
    <property type="project" value="TreeGrafter"/>
</dbReference>
<dbReference type="SMART" id="SM00382">
    <property type="entry name" value="AAA"/>
    <property type="match status" value="1"/>
</dbReference>
<dbReference type="EMBL" id="BMJH01000001">
    <property type="protein sequence ID" value="GGC56183.1"/>
    <property type="molecule type" value="Genomic_DNA"/>
</dbReference>
<evidence type="ECO:0000256" key="4">
    <source>
        <dbReference type="ARBA" id="ARBA00022840"/>
    </source>
</evidence>